<dbReference type="Proteomes" id="UP001197847">
    <property type="component" value="Unassembled WGS sequence"/>
</dbReference>
<protein>
    <submittedName>
        <fullName evidence="1">TIGR00730 family Rossman fold protein</fullName>
    </submittedName>
</protein>
<dbReference type="EMBL" id="JAJFBX010000511">
    <property type="protein sequence ID" value="MCC2749066.1"/>
    <property type="molecule type" value="Genomic_DNA"/>
</dbReference>
<dbReference type="SUPFAM" id="SSF102405">
    <property type="entry name" value="MCP/YpsA-like"/>
    <property type="match status" value="1"/>
</dbReference>
<dbReference type="PANTHER" id="PTHR43393:SF3">
    <property type="entry name" value="LYSINE DECARBOXYLASE-LIKE PROTEIN"/>
    <property type="match status" value="1"/>
</dbReference>
<sequence>MGSQIAKRNIAVITGGGPGIMEAANRGAALAGGKSVGLGIELPFEQGLTQWVNLG</sequence>
<evidence type="ECO:0000313" key="1">
    <source>
        <dbReference type="EMBL" id="MCC2749066.1"/>
    </source>
</evidence>
<feature type="non-terminal residue" evidence="1">
    <location>
        <position position="55"/>
    </location>
</feature>
<gene>
    <name evidence="1" type="ORF">LK487_19030</name>
</gene>
<organism evidence="1 2">
    <name type="scientific">Agathobacter rectalis</name>
    <dbReference type="NCBI Taxonomy" id="39491"/>
    <lineage>
        <taxon>Bacteria</taxon>
        <taxon>Bacillati</taxon>
        <taxon>Bacillota</taxon>
        <taxon>Clostridia</taxon>
        <taxon>Lachnospirales</taxon>
        <taxon>Lachnospiraceae</taxon>
        <taxon>Agathobacter</taxon>
    </lineage>
</organism>
<proteinExistence type="predicted"/>
<dbReference type="AlphaFoldDB" id="A0AAW4WSW8"/>
<evidence type="ECO:0000313" key="2">
    <source>
        <dbReference type="Proteomes" id="UP001197847"/>
    </source>
</evidence>
<dbReference type="GO" id="GO:0005829">
    <property type="term" value="C:cytosol"/>
    <property type="evidence" value="ECO:0007669"/>
    <property type="project" value="TreeGrafter"/>
</dbReference>
<reference evidence="1" key="1">
    <citation type="submission" date="2021-10" db="EMBL/GenBank/DDBJ databases">
        <title>Collection of gut derived symbiotic bacterial strains cultured from healthy donors.</title>
        <authorList>
            <person name="Lin H."/>
            <person name="Littmann E."/>
            <person name="Claire K."/>
            <person name="Pamer E."/>
        </authorList>
    </citation>
    <scope>NUCLEOTIDE SEQUENCE</scope>
    <source>
        <strain evidence="1">MSK.22.92</strain>
    </source>
</reference>
<dbReference type="Gene3D" id="3.40.50.450">
    <property type="match status" value="1"/>
</dbReference>
<dbReference type="InterPro" id="IPR052341">
    <property type="entry name" value="LOG_family_nucleotidases"/>
</dbReference>
<name>A0AAW4WSW8_9FIRM</name>
<dbReference type="PANTHER" id="PTHR43393">
    <property type="entry name" value="CYTOKININ RIBOSIDE 5'-MONOPHOSPHATE PHOSPHORIBOHYDROLASE"/>
    <property type="match status" value="1"/>
</dbReference>
<comment type="caution">
    <text evidence="1">The sequence shown here is derived from an EMBL/GenBank/DDBJ whole genome shotgun (WGS) entry which is preliminary data.</text>
</comment>
<dbReference type="InterPro" id="IPR041164">
    <property type="entry name" value="LDcluster4"/>
</dbReference>
<dbReference type="Pfam" id="PF18306">
    <property type="entry name" value="LDcluster4"/>
    <property type="match status" value="1"/>
</dbReference>
<accession>A0AAW4WSW8</accession>